<dbReference type="AlphaFoldDB" id="A0AAJ1BB41"/>
<dbReference type="InterPro" id="IPR010359">
    <property type="entry name" value="IrrE_HExxH"/>
</dbReference>
<dbReference type="Proteomes" id="UP001200537">
    <property type="component" value="Unassembled WGS sequence"/>
</dbReference>
<accession>A0AAJ1BB41</accession>
<reference evidence="2" key="1">
    <citation type="submission" date="2022-01" db="EMBL/GenBank/DDBJ databases">
        <title>Collection of gut derived symbiotic bacterial strains cultured from healthy donors.</title>
        <authorList>
            <person name="Lin H."/>
            <person name="Kohout C."/>
            <person name="Waligurski E."/>
            <person name="Pamer E.G."/>
        </authorList>
    </citation>
    <scope>NUCLEOTIDE SEQUENCE</scope>
    <source>
        <strain evidence="2">DFI.7.46</strain>
    </source>
</reference>
<feature type="domain" description="IrrE N-terminal-like" evidence="1">
    <location>
        <begin position="51"/>
        <end position="143"/>
    </location>
</feature>
<evidence type="ECO:0000313" key="2">
    <source>
        <dbReference type="EMBL" id="MCG4617639.1"/>
    </source>
</evidence>
<evidence type="ECO:0000313" key="3">
    <source>
        <dbReference type="Proteomes" id="UP001200537"/>
    </source>
</evidence>
<dbReference type="RefSeq" id="WP_024058880.1">
    <property type="nucleotide sequence ID" value="NZ_JAGZVZ010000009.1"/>
</dbReference>
<organism evidence="2 3">
    <name type="scientific">Varibaculum cambriense</name>
    <dbReference type="NCBI Taxonomy" id="184870"/>
    <lineage>
        <taxon>Bacteria</taxon>
        <taxon>Bacillati</taxon>
        <taxon>Actinomycetota</taxon>
        <taxon>Actinomycetes</taxon>
        <taxon>Actinomycetales</taxon>
        <taxon>Actinomycetaceae</taxon>
        <taxon>Varibaculum</taxon>
    </lineage>
</organism>
<protein>
    <submittedName>
        <fullName evidence="2">ImmA/IrrE family metallo-endopeptidase</fullName>
    </submittedName>
</protein>
<name>A0AAJ1BB41_9ACTO</name>
<comment type="caution">
    <text evidence="2">The sequence shown here is derived from an EMBL/GenBank/DDBJ whole genome shotgun (WGS) entry which is preliminary data.</text>
</comment>
<dbReference type="PANTHER" id="PTHR43236">
    <property type="entry name" value="ANTITOXIN HIGA1"/>
    <property type="match status" value="1"/>
</dbReference>
<proteinExistence type="predicted"/>
<dbReference type="Pfam" id="PF06114">
    <property type="entry name" value="Peptidase_M78"/>
    <property type="match status" value="1"/>
</dbReference>
<dbReference type="PANTHER" id="PTHR43236:SF1">
    <property type="entry name" value="BLL7220 PROTEIN"/>
    <property type="match status" value="1"/>
</dbReference>
<evidence type="ECO:0000259" key="1">
    <source>
        <dbReference type="Pfam" id="PF06114"/>
    </source>
</evidence>
<dbReference type="InterPro" id="IPR052345">
    <property type="entry name" value="Rad_response_metalloprotease"/>
</dbReference>
<gene>
    <name evidence="2" type="ORF">L0M99_03895</name>
</gene>
<dbReference type="Gene3D" id="1.10.10.2910">
    <property type="match status" value="1"/>
</dbReference>
<dbReference type="EMBL" id="JAKNHJ010000006">
    <property type="protein sequence ID" value="MCG4617639.1"/>
    <property type="molecule type" value="Genomic_DNA"/>
</dbReference>
<sequence length="249" mass="28297">MSDLQGKTPEEVWEMLGDRIKIDFSSQIEEYLHIDVVQIGLEGNGTCLILDYRPVIVVPRTDNWFRQVFAIAHEIGHIANDTTIKRDDEISEQERGANRFAADLLMPKVQVERLVEDKAEPARFAKFLWDWGVSVAALVNRLNKFDLPTPDFLFEDEKTIVTQKFLGKHLKEIGLTWSDVQRRASLSGAQRFPAHLLAKLYEQVNSGKAPAQTYEWALGVQNTATTAEESARETPEMLSADEVLELLEQ</sequence>